<feature type="transmembrane region" description="Helical" evidence="1">
    <location>
        <begin position="31"/>
        <end position="53"/>
    </location>
</feature>
<keyword evidence="3" id="KW-1185">Reference proteome</keyword>
<dbReference type="AlphaFoldDB" id="A0A8J2ZV93"/>
<keyword evidence="1" id="KW-0472">Membrane</keyword>
<feature type="transmembrane region" description="Helical" evidence="1">
    <location>
        <begin position="5"/>
        <end position="25"/>
    </location>
</feature>
<keyword evidence="1" id="KW-0812">Transmembrane</keyword>
<reference evidence="2" key="2">
    <citation type="submission" date="2020-09" db="EMBL/GenBank/DDBJ databases">
        <authorList>
            <person name="Sun Q."/>
            <person name="Zhou Y."/>
        </authorList>
    </citation>
    <scope>NUCLEOTIDE SEQUENCE</scope>
    <source>
        <strain evidence="2">CGMCC 1.12777</strain>
    </source>
</reference>
<proteinExistence type="predicted"/>
<name>A0A8J2ZV93_9BACL</name>
<dbReference type="InterPro" id="IPR035167">
    <property type="entry name" value="DUF5316"/>
</dbReference>
<comment type="caution">
    <text evidence="2">The sequence shown here is derived from an EMBL/GenBank/DDBJ whole genome shotgun (WGS) entry which is preliminary data.</text>
</comment>
<gene>
    <name evidence="2" type="ORF">GCM10007096_17940</name>
</gene>
<sequence>MVRSLFYGVIIFLTIVLGAILIGNLQMAMTFGGGLGLVCLLSSPILSRAFANGNTVHIKLSHESQQYRRLRLKWIGRTLFFAMPNLVGAVAVFFLHFY</sequence>
<keyword evidence="1" id="KW-1133">Transmembrane helix</keyword>
<dbReference type="RefSeq" id="WP_188497067.1">
    <property type="nucleotide sequence ID" value="NZ_BMFV01000011.1"/>
</dbReference>
<accession>A0A8J2ZV93</accession>
<dbReference type="EMBL" id="BMFV01000011">
    <property type="protein sequence ID" value="GGH80878.1"/>
    <property type="molecule type" value="Genomic_DNA"/>
</dbReference>
<dbReference type="Pfam" id="PF17247">
    <property type="entry name" value="DUF5316"/>
    <property type="match status" value="1"/>
</dbReference>
<reference evidence="2" key="1">
    <citation type="journal article" date="2014" name="Int. J. Syst. Evol. Microbiol.">
        <title>Complete genome sequence of Corynebacterium casei LMG S-19264T (=DSM 44701T), isolated from a smear-ripened cheese.</title>
        <authorList>
            <consortium name="US DOE Joint Genome Institute (JGI-PGF)"/>
            <person name="Walter F."/>
            <person name="Albersmeier A."/>
            <person name="Kalinowski J."/>
            <person name="Ruckert C."/>
        </authorList>
    </citation>
    <scope>NUCLEOTIDE SEQUENCE</scope>
    <source>
        <strain evidence="2">CGMCC 1.12777</strain>
    </source>
</reference>
<evidence type="ECO:0000313" key="2">
    <source>
        <dbReference type="EMBL" id="GGH80878.1"/>
    </source>
</evidence>
<evidence type="ECO:0000256" key="1">
    <source>
        <dbReference type="SAM" id="Phobius"/>
    </source>
</evidence>
<feature type="transmembrane region" description="Helical" evidence="1">
    <location>
        <begin position="74"/>
        <end position="97"/>
    </location>
</feature>
<organism evidence="2 3">
    <name type="scientific">Pullulanibacillus pueri</name>
    <dbReference type="NCBI Taxonomy" id="1437324"/>
    <lineage>
        <taxon>Bacteria</taxon>
        <taxon>Bacillati</taxon>
        <taxon>Bacillota</taxon>
        <taxon>Bacilli</taxon>
        <taxon>Bacillales</taxon>
        <taxon>Sporolactobacillaceae</taxon>
        <taxon>Pullulanibacillus</taxon>
    </lineage>
</organism>
<evidence type="ECO:0000313" key="3">
    <source>
        <dbReference type="Proteomes" id="UP000656813"/>
    </source>
</evidence>
<dbReference type="Proteomes" id="UP000656813">
    <property type="component" value="Unassembled WGS sequence"/>
</dbReference>
<protein>
    <submittedName>
        <fullName evidence="2">Uncharacterized protein</fullName>
    </submittedName>
</protein>